<comment type="caution">
    <text evidence="2">The sequence shown here is derived from an EMBL/GenBank/DDBJ whole genome shotgun (WGS) entry which is preliminary data.</text>
</comment>
<sequence>MYISIPILSISNHHQTIRTGIYPSPPSDPSLQQQPSDRMVACSSELFQRSHLPYPITSGNASGQDFGRHVPHATFSTAIKGNFDCSRPLPSSSLSYHFSPRIFPQHQDAKIEENEREGEARAQRIMDTVGEDEPMINPHPSSSPMHPSGSNQSLNSNDPLKKANKKVKHRLKKLKDAFHKLTPSLMHSSPNRSGSVSPSYKHYSTALHGKTPKELGPDQGTVSRASSRTLPNRNLTQLLRGKSRSAETVTSTANPINASFPTSPDQSVPLSTTKDSRQNTQTLTVRVPSDLSSNYSQDGSGGGAATVSITGGTVTGTIPLVSFTLPLPIHSHSDHLHQHFHGLNIPEPVYYTGETTIVAATASDKSNTDGGPLNNGYYSEVARTTKDEVNPGHMV</sequence>
<dbReference type="Proteomes" id="UP001153365">
    <property type="component" value="Unassembled WGS sequence"/>
</dbReference>
<evidence type="ECO:0000313" key="2">
    <source>
        <dbReference type="EMBL" id="CAH7670682.1"/>
    </source>
</evidence>
<organism evidence="2 3">
    <name type="scientific">Phakopsora pachyrhizi</name>
    <name type="common">Asian soybean rust disease fungus</name>
    <dbReference type="NCBI Taxonomy" id="170000"/>
    <lineage>
        <taxon>Eukaryota</taxon>
        <taxon>Fungi</taxon>
        <taxon>Dikarya</taxon>
        <taxon>Basidiomycota</taxon>
        <taxon>Pucciniomycotina</taxon>
        <taxon>Pucciniomycetes</taxon>
        <taxon>Pucciniales</taxon>
        <taxon>Phakopsoraceae</taxon>
        <taxon>Phakopsora</taxon>
    </lineage>
</organism>
<dbReference type="AlphaFoldDB" id="A0AAV0AQE6"/>
<protein>
    <submittedName>
        <fullName evidence="2">Uncharacterized protein</fullName>
    </submittedName>
</protein>
<name>A0AAV0AQE6_PHAPC</name>
<feature type="compositionally biased region" description="Polar residues" evidence="1">
    <location>
        <begin position="246"/>
        <end position="279"/>
    </location>
</feature>
<evidence type="ECO:0000313" key="3">
    <source>
        <dbReference type="Proteomes" id="UP001153365"/>
    </source>
</evidence>
<feature type="compositionally biased region" description="Low complexity" evidence="1">
    <location>
        <begin position="188"/>
        <end position="199"/>
    </location>
</feature>
<feature type="region of interest" description="Disordered" evidence="1">
    <location>
        <begin position="131"/>
        <end position="279"/>
    </location>
</feature>
<feature type="compositionally biased region" description="Basic residues" evidence="1">
    <location>
        <begin position="162"/>
        <end position="173"/>
    </location>
</feature>
<reference evidence="2" key="1">
    <citation type="submission" date="2022-06" db="EMBL/GenBank/DDBJ databases">
        <authorList>
            <consortium name="SYNGENTA / RWTH Aachen University"/>
        </authorList>
    </citation>
    <scope>NUCLEOTIDE SEQUENCE</scope>
</reference>
<dbReference type="EMBL" id="CALTRL010001049">
    <property type="protein sequence ID" value="CAH7670682.1"/>
    <property type="molecule type" value="Genomic_DNA"/>
</dbReference>
<keyword evidence="3" id="KW-1185">Reference proteome</keyword>
<accession>A0AAV0AQE6</accession>
<proteinExistence type="predicted"/>
<feature type="compositionally biased region" description="Low complexity" evidence="1">
    <location>
        <begin position="135"/>
        <end position="151"/>
    </location>
</feature>
<feature type="compositionally biased region" description="Polar residues" evidence="1">
    <location>
        <begin position="220"/>
        <end position="237"/>
    </location>
</feature>
<gene>
    <name evidence="2" type="ORF">PPACK8108_LOCUS5403</name>
</gene>
<evidence type="ECO:0000256" key="1">
    <source>
        <dbReference type="SAM" id="MobiDB-lite"/>
    </source>
</evidence>